<dbReference type="Proteomes" id="UP000199031">
    <property type="component" value="Unassembled WGS sequence"/>
</dbReference>
<dbReference type="OrthoDB" id="164217at2"/>
<dbReference type="RefSeq" id="WP_090663106.1">
    <property type="nucleotide sequence ID" value="NZ_FOXQ01000019.1"/>
</dbReference>
<keyword evidence="2" id="KW-1185">Reference proteome</keyword>
<sequence length="113" mass="13104">MKNNELNFITSEKAAPPLTCTLSCRKLKKRKATIFAALNKKRISKTELANGYRFDFVMNEETEKQIAFFIEKERECCSFLNFHVTKDIDNKVLKLEIEGPDNVKPFIDTNINI</sequence>
<accession>A0A1I5ZD25</accession>
<dbReference type="AlphaFoldDB" id="A0A1I5ZD25"/>
<dbReference type="STRING" id="1465490.SAMN05444277_11948"/>
<evidence type="ECO:0000313" key="2">
    <source>
        <dbReference type="Proteomes" id="UP000199031"/>
    </source>
</evidence>
<gene>
    <name evidence="1" type="ORF">SAMN05444277_11948</name>
</gene>
<protein>
    <submittedName>
        <fullName evidence="1">Uncharacterized protein</fullName>
    </submittedName>
</protein>
<proteinExistence type="predicted"/>
<organism evidence="1 2">
    <name type="scientific">Parafilimonas terrae</name>
    <dbReference type="NCBI Taxonomy" id="1465490"/>
    <lineage>
        <taxon>Bacteria</taxon>
        <taxon>Pseudomonadati</taxon>
        <taxon>Bacteroidota</taxon>
        <taxon>Chitinophagia</taxon>
        <taxon>Chitinophagales</taxon>
        <taxon>Chitinophagaceae</taxon>
        <taxon>Parafilimonas</taxon>
    </lineage>
</organism>
<name>A0A1I5ZD25_9BACT</name>
<reference evidence="1 2" key="1">
    <citation type="submission" date="2016-10" db="EMBL/GenBank/DDBJ databases">
        <authorList>
            <person name="de Groot N.N."/>
        </authorList>
    </citation>
    <scope>NUCLEOTIDE SEQUENCE [LARGE SCALE GENOMIC DNA]</scope>
    <source>
        <strain evidence="1 2">DSM 28286</strain>
    </source>
</reference>
<evidence type="ECO:0000313" key="1">
    <source>
        <dbReference type="EMBL" id="SFQ54360.1"/>
    </source>
</evidence>
<dbReference type="EMBL" id="FOXQ01000019">
    <property type="protein sequence ID" value="SFQ54360.1"/>
    <property type="molecule type" value="Genomic_DNA"/>
</dbReference>